<dbReference type="PROSITE" id="PS00022">
    <property type="entry name" value="EGF_1"/>
    <property type="match status" value="1"/>
</dbReference>
<keyword evidence="7 13" id="KW-1133">Transmembrane helix</keyword>
<dbReference type="Pfam" id="PF01414">
    <property type="entry name" value="DSL"/>
    <property type="match status" value="1"/>
</dbReference>
<keyword evidence="9 11" id="KW-1015">Disulfide bond</keyword>
<dbReference type="SMART" id="SM00179">
    <property type="entry name" value="EGF_CA"/>
    <property type="match status" value="1"/>
</dbReference>
<keyword evidence="5 13" id="KW-0732">Signal</keyword>
<dbReference type="AlphaFoldDB" id="A0AAN9BVW8"/>
<feature type="disulfide bond" evidence="12">
    <location>
        <begin position="186"/>
        <end position="195"/>
    </location>
</feature>
<dbReference type="FunFam" id="2.10.25.10:FF:000109">
    <property type="entry name" value="Notch homolog 4, [Drosophila]"/>
    <property type="match status" value="1"/>
</dbReference>
<feature type="domain" description="DSL" evidence="17">
    <location>
        <begin position="184"/>
        <end position="229"/>
    </location>
</feature>
<evidence type="ECO:0000256" key="8">
    <source>
        <dbReference type="ARBA" id="ARBA00023136"/>
    </source>
</evidence>
<dbReference type="PROSITE" id="PS01186">
    <property type="entry name" value="EGF_2"/>
    <property type="match status" value="1"/>
</dbReference>
<dbReference type="GO" id="GO:0001708">
    <property type="term" value="P:cell fate specification"/>
    <property type="evidence" value="ECO:0007669"/>
    <property type="project" value="InterPro"/>
</dbReference>
<evidence type="ECO:0000256" key="3">
    <source>
        <dbReference type="ARBA" id="ARBA00022536"/>
    </source>
</evidence>
<keyword evidence="10" id="KW-0325">Glycoprotein</keyword>
<dbReference type="SMART" id="SM00181">
    <property type="entry name" value="EGF"/>
    <property type="match status" value="1"/>
</dbReference>
<keyword evidence="19" id="KW-1185">Reference proteome</keyword>
<proteinExistence type="predicted"/>
<evidence type="ECO:0000313" key="18">
    <source>
        <dbReference type="EMBL" id="KAK7112044.1"/>
    </source>
</evidence>
<evidence type="ECO:0000259" key="16">
    <source>
        <dbReference type="PROSITE" id="PS50026"/>
    </source>
</evidence>
<comment type="caution">
    <text evidence="11">Lacks conserved residue(s) required for the propagation of feature annotation.</text>
</comment>
<evidence type="ECO:0000256" key="5">
    <source>
        <dbReference type="ARBA" id="ARBA00022729"/>
    </source>
</evidence>
<evidence type="ECO:0000259" key="17">
    <source>
        <dbReference type="PROSITE" id="PS51051"/>
    </source>
</evidence>
<evidence type="ECO:0000256" key="14">
    <source>
        <dbReference type="SAM" id="MobiDB-lite"/>
    </source>
</evidence>
<gene>
    <name evidence="18" type="ORF">V1264_011559</name>
</gene>
<dbReference type="GO" id="GO:0007219">
    <property type="term" value="P:Notch signaling pathway"/>
    <property type="evidence" value="ECO:0007669"/>
    <property type="project" value="InterPro"/>
</dbReference>
<comment type="caution">
    <text evidence="18">The sequence shown here is derived from an EMBL/GenBank/DDBJ whole genome shotgun (WGS) entry which is preliminary data.</text>
</comment>
<comment type="function">
    <text evidence="13">Putative Notch ligand involved in the mediation of Notch signaling.</text>
</comment>
<dbReference type="InterPro" id="IPR039178">
    <property type="entry name" value="Lag2"/>
</dbReference>
<feature type="region of interest" description="Disordered" evidence="14">
    <location>
        <begin position="396"/>
        <end position="443"/>
    </location>
</feature>
<dbReference type="SMART" id="SM00051">
    <property type="entry name" value="DSL"/>
    <property type="match status" value="1"/>
</dbReference>
<feature type="compositionally biased region" description="Low complexity" evidence="14">
    <location>
        <begin position="287"/>
        <end position="330"/>
    </location>
</feature>
<accession>A0AAN9BVW8</accession>
<name>A0AAN9BVW8_9CAEN</name>
<dbReference type="GO" id="GO:0005112">
    <property type="term" value="F:Notch binding"/>
    <property type="evidence" value="ECO:0007669"/>
    <property type="project" value="InterPro"/>
</dbReference>
<dbReference type="InterPro" id="IPR011651">
    <property type="entry name" value="Notch_ligand_N"/>
</dbReference>
<dbReference type="SUPFAM" id="SSF57196">
    <property type="entry name" value="EGF/Laminin"/>
    <property type="match status" value="1"/>
</dbReference>
<evidence type="ECO:0000256" key="2">
    <source>
        <dbReference type="ARBA" id="ARBA00022473"/>
    </source>
</evidence>
<keyword evidence="3 11" id="KW-0245">EGF-like domain</keyword>
<organism evidence="18 19">
    <name type="scientific">Littorina saxatilis</name>
    <dbReference type="NCBI Taxonomy" id="31220"/>
    <lineage>
        <taxon>Eukaryota</taxon>
        <taxon>Metazoa</taxon>
        <taxon>Spiralia</taxon>
        <taxon>Lophotrochozoa</taxon>
        <taxon>Mollusca</taxon>
        <taxon>Gastropoda</taxon>
        <taxon>Caenogastropoda</taxon>
        <taxon>Littorinimorpha</taxon>
        <taxon>Littorinoidea</taxon>
        <taxon>Littorinidae</taxon>
        <taxon>Littorina</taxon>
    </lineage>
</organism>
<evidence type="ECO:0000256" key="7">
    <source>
        <dbReference type="ARBA" id="ARBA00022989"/>
    </source>
</evidence>
<dbReference type="PROSITE" id="PS51051">
    <property type="entry name" value="DSL"/>
    <property type="match status" value="1"/>
</dbReference>
<feature type="region of interest" description="Disordered" evidence="14">
    <location>
        <begin position="278"/>
        <end position="330"/>
    </location>
</feature>
<protein>
    <recommendedName>
        <fullName evidence="13">Delta-like protein</fullName>
    </recommendedName>
</protein>
<feature type="transmembrane region" description="Helical" evidence="15">
    <location>
        <begin position="364"/>
        <end position="389"/>
    </location>
</feature>
<dbReference type="Gene3D" id="2.10.25.140">
    <property type="match status" value="1"/>
</dbReference>
<dbReference type="Proteomes" id="UP001374579">
    <property type="component" value="Unassembled WGS sequence"/>
</dbReference>
<dbReference type="PANTHER" id="PTHR22669:SF8">
    <property type="entry name" value="PROTEIN LAG-2"/>
    <property type="match status" value="1"/>
</dbReference>
<dbReference type="PROSITE" id="PS50026">
    <property type="entry name" value="EGF_3"/>
    <property type="match status" value="1"/>
</dbReference>
<feature type="disulfide bond" evidence="12">
    <location>
        <begin position="220"/>
        <end position="229"/>
    </location>
</feature>
<evidence type="ECO:0000256" key="6">
    <source>
        <dbReference type="ARBA" id="ARBA00022737"/>
    </source>
</evidence>
<reference evidence="18 19" key="1">
    <citation type="submission" date="2024-02" db="EMBL/GenBank/DDBJ databases">
        <title>Chromosome-scale genome assembly of the rough periwinkle Littorina saxatilis.</title>
        <authorList>
            <person name="De Jode A."/>
            <person name="Faria R."/>
            <person name="Formenti G."/>
            <person name="Sims Y."/>
            <person name="Smith T.P."/>
            <person name="Tracey A."/>
            <person name="Wood J.M.D."/>
            <person name="Zagrodzka Z.B."/>
            <person name="Johannesson K."/>
            <person name="Butlin R.K."/>
            <person name="Leder E.H."/>
        </authorList>
    </citation>
    <scope>NUCLEOTIDE SEQUENCE [LARGE SCALE GENOMIC DNA]</scope>
    <source>
        <strain evidence="18">Snail1</strain>
        <tissue evidence="18">Muscle</tissue>
    </source>
</reference>
<dbReference type="PANTHER" id="PTHR22669">
    <property type="entry name" value="DELTA/SERRATE/LAG-2 DOMAIN PROTEIN"/>
    <property type="match status" value="1"/>
</dbReference>
<evidence type="ECO:0000313" key="19">
    <source>
        <dbReference type="Proteomes" id="UP001374579"/>
    </source>
</evidence>
<feature type="domain" description="EGF-like" evidence="16">
    <location>
        <begin position="232"/>
        <end position="268"/>
    </location>
</feature>
<feature type="disulfide bond" evidence="11">
    <location>
        <begin position="258"/>
        <end position="267"/>
    </location>
</feature>
<evidence type="ECO:0000256" key="15">
    <source>
        <dbReference type="SAM" id="Phobius"/>
    </source>
</evidence>
<dbReference type="GO" id="GO:0005886">
    <property type="term" value="C:plasma membrane"/>
    <property type="evidence" value="ECO:0007669"/>
    <property type="project" value="TreeGrafter"/>
</dbReference>
<dbReference type="GO" id="GO:0005509">
    <property type="term" value="F:calcium ion binding"/>
    <property type="evidence" value="ECO:0007669"/>
    <property type="project" value="InterPro"/>
</dbReference>
<dbReference type="Gene3D" id="2.60.40.3510">
    <property type="match status" value="1"/>
</dbReference>
<keyword evidence="4 13" id="KW-0812">Transmembrane</keyword>
<dbReference type="InterPro" id="IPR001881">
    <property type="entry name" value="EGF-like_Ca-bd_dom"/>
</dbReference>
<dbReference type="Gene3D" id="2.10.25.10">
    <property type="entry name" value="Laminin"/>
    <property type="match status" value="1"/>
</dbReference>
<dbReference type="CDD" id="cd00054">
    <property type="entry name" value="EGF_CA"/>
    <property type="match status" value="1"/>
</dbReference>
<dbReference type="Pfam" id="PF00008">
    <property type="entry name" value="EGF"/>
    <property type="match status" value="1"/>
</dbReference>
<evidence type="ECO:0000256" key="9">
    <source>
        <dbReference type="ARBA" id="ARBA00023157"/>
    </source>
</evidence>
<keyword evidence="6 13" id="KW-0677">Repeat</keyword>
<dbReference type="Pfam" id="PF07657">
    <property type="entry name" value="MNNL"/>
    <property type="match status" value="1"/>
</dbReference>
<dbReference type="FunFam" id="2.10.25.140:FF:000001">
    <property type="entry name" value="Delta-like protein"/>
    <property type="match status" value="1"/>
</dbReference>
<evidence type="ECO:0000256" key="10">
    <source>
        <dbReference type="ARBA" id="ARBA00023180"/>
    </source>
</evidence>
<evidence type="ECO:0000256" key="11">
    <source>
        <dbReference type="PROSITE-ProRule" id="PRU00076"/>
    </source>
</evidence>
<evidence type="ECO:0000256" key="13">
    <source>
        <dbReference type="RuleBase" id="RU280815"/>
    </source>
</evidence>
<sequence length="443" mass="46836">MCTSRLRDALSKIRMTVATFWQNGHASINRKIGIQFLSYANAKGQLSDGTCCDGLSQPNGDCVLDSCDTAFVLCFRHQSNGSNCDPQTETSVIINNNTVSEFGSVFGGEYGNGTRSLLVLPIFTMEDILIAIDVLEMDNMSSSRQHMGNFSLVVDYTNVFTTHPNWDTYNFDNNVVSLSVNVTSFCANHYFGPKCEINCQPLDNSHFGHFICDNNGSKVCRSGWEGANCLQIIDLCVSSSCLNGATCSPILNDITCNCAPGFTGRLCQVVISTTTTAAPTHFPPPSTTAAATNSPPPTTATTASPSTPASTTTTTTSAATTPTTTPITTPISSSVTVTTISGTTAAASKFADPPPETSDSGTNIGLIVGPLVAILLIGALAGVVGNVLWQRKRKLTVAPEEEEEGAGKEPSNVVDEKKEEPKPQPPAQENQEATPVPATTVDL</sequence>
<dbReference type="EMBL" id="JBAMIC010000002">
    <property type="protein sequence ID" value="KAK7112044.1"/>
    <property type="molecule type" value="Genomic_DNA"/>
</dbReference>
<evidence type="ECO:0000256" key="12">
    <source>
        <dbReference type="PROSITE-ProRule" id="PRU00377"/>
    </source>
</evidence>
<keyword evidence="2 13" id="KW-0217">Developmental protein</keyword>
<keyword evidence="8 13" id="KW-0472">Membrane</keyword>
<dbReference type="InterPro" id="IPR000742">
    <property type="entry name" value="EGF"/>
</dbReference>
<evidence type="ECO:0000256" key="1">
    <source>
        <dbReference type="ARBA" id="ARBA00004479"/>
    </source>
</evidence>
<comment type="subcellular location">
    <subcellularLocation>
        <location evidence="1 13">Membrane</location>
        <topology evidence="1 13">Single-pass type I membrane protein</topology>
    </subcellularLocation>
</comment>
<evidence type="ECO:0000256" key="4">
    <source>
        <dbReference type="ARBA" id="ARBA00022692"/>
    </source>
</evidence>
<dbReference type="InterPro" id="IPR001774">
    <property type="entry name" value="DSL"/>
</dbReference>